<gene>
    <name evidence="1" type="ORF">SAMN02745191_0846</name>
</gene>
<sequence>MIRIPPISDFCKSEYLKDTLPAFKQFLNSVKNNPDYEKEIGYLNNGEELDDEKISDLLVGNISKLEDAITEIGTIQPRRENDGFHRLYENFTKRKLGKTWAEKIGVSICPYCNRSYIFTLKKSGVRPQYDHFFPKSLYPYLALSMYNLIPCCAICNQAKRDFNTFNTETHSANFIYPHTDSYGDRIKFDISIEDDIFALLGSSNNFEIDILGLDGDAGQNAQKAAETLNLRELYNKHIDYVQDIIKTTYIYDDSYLQSLSETFPDFFKSPEEAANLVYMNFLNEEDWDKRILSKLTHDIKLEFQK</sequence>
<evidence type="ECO:0000313" key="1">
    <source>
        <dbReference type="EMBL" id="SJZ52933.1"/>
    </source>
</evidence>
<evidence type="ECO:0000313" key="2">
    <source>
        <dbReference type="Proteomes" id="UP000243297"/>
    </source>
</evidence>
<keyword evidence="2" id="KW-1185">Reference proteome</keyword>
<proteinExistence type="predicted"/>
<reference evidence="2" key="1">
    <citation type="submission" date="2017-02" db="EMBL/GenBank/DDBJ databases">
        <authorList>
            <person name="Varghese N."/>
            <person name="Submissions S."/>
        </authorList>
    </citation>
    <scope>NUCLEOTIDE SEQUENCE [LARGE SCALE GENOMIC DNA]</scope>
    <source>
        <strain evidence="2">ATCC 25662</strain>
    </source>
</reference>
<organism evidence="1 2">
    <name type="scientific">Anaerorhabdus furcosa</name>
    <dbReference type="NCBI Taxonomy" id="118967"/>
    <lineage>
        <taxon>Bacteria</taxon>
        <taxon>Bacillati</taxon>
        <taxon>Bacillota</taxon>
        <taxon>Erysipelotrichia</taxon>
        <taxon>Erysipelotrichales</taxon>
        <taxon>Erysipelotrichaceae</taxon>
        <taxon>Anaerorhabdus</taxon>
    </lineage>
</organism>
<dbReference type="EMBL" id="FUWY01000002">
    <property type="protein sequence ID" value="SJZ52933.1"/>
    <property type="molecule type" value="Genomic_DNA"/>
</dbReference>
<accession>A0A1T4LE46</accession>
<dbReference type="RefSeq" id="WP_078711277.1">
    <property type="nucleotide sequence ID" value="NZ_FUWY01000002.1"/>
</dbReference>
<name>A0A1T4LE46_9FIRM</name>
<dbReference type="AlphaFoldDB" id="A0A1T4LE46"/>
<dbReference type="OrthoDB" id="9816185at2"/>
<dbReference type="Proteomes" id="UP000243297">
    <property type="component" value="Unassembled WGS sequence"/>
</dbReference>
<dbReference type="STRING" id="118967.SAMN02745191_0846"/>
<evidence type="ECO:0008006" key="3">
    <source>
        <dbReference type="Google" id="ProtNLM"/>
    </source>
</evidence>
<protein>
    <recommendedName>
        <fullName evidence="3">TIGR02646 family protein</fullName>
    </recommendedName>
</protein>
<dbReference type="Gene3D" id="1.10.30.50">
    <property type="match status" value="1"/>
</dbReference>